<comment type="caution">
    <text evidence="2">The sequence shown here is derived from an EMBL/GenBank/DDBJ whole genome shotgun (WGS) entry which is preliminary data.</text>
</comment>
<evidence type="ECO:0000313" key="2">
    <source>
        <dbReference type="EMBL" id="KAK3854306.1"/>
    </source>
</evidence>
<evidence type="ECO:0000256" key="1">
    <source>
        <dbReference type="SAM" id="MobiDB-lite"/>
    </source>
</evidence>
<dbReference type="Proteomes" id="UP001286313">
    <property type="component" value="Unassembled WGS sequence"/>
</dbReference>
<protein>
    <submittedName>
        <fullName evidence="2">Uncharacterized protein</fullName>
    </submittedName>
</protein>
<dbReference type="AlphaFoldDB" id="A0AAE1EM56"/>
<evidence type="ECO:0000313" key="3">
    <source>
        <dbReference type="Proteomes" id="UP001286313"/>
    </source>
</evidence>
<accession>A0AAE1EM56</accession>
<dbReference type="EMBL" id="JAWQEG010006629">
    <property type="protein sequence ID" value="KAK3854306.1"/>
    <property type="molecule type" value="Genomic_DNA"/>
</dbReference>
<gene>
    <name evidence="2" type="ORF">Pcinc_039199</name>
</gene>
<organism evidence="2 3">
    <name type="scientific">Petrolisthes cinctipes</name>
    <name type="common">Flat porcelain crab</name>
    <dbReference type="NCBI Taxonomy" id="88211"/>
    <lineage>
        <taxon>Eukaryota</taxon>
        <taxon>Metazoa</taxon>
        <taxon>Ecdysozoa</taxon>
        <taxon>Arthropoda</taxon>
        <taxon>Crustacea</taxon>
        <taxon>Multicrustacea</taxon>
        <taxon>Malacostraca</taxon>
        <taxon>Eumalacostraca</taxon>
        <taxon>Eucarida</taxon>
        <taxon>Decapoda</taxon>
        <taxon>Pleocyemata</taxon>
        <taxon>Anomura</taxon>
        <taxon>Galatheoidea</taxon>
        <taxon>Porcellanidae</taxon>
        <taxon>Petrolisthes</taxon>
    </lineage>
</organism>
<reference evidence="2" key="1">
    <citation type="submission" date="2023-10" db="EMBL/GenBank/DDBJ databases">
        <title>Genome assemblies of two species of porcelain crab, Petrolisthes cinctipes and Petrolisthes manimaculis (Anomura: Porcellanidae).</title>
        <authorList>
            <person name="Angst P."/>
        </authorList>
    </citation>
    <scope>NUCLEOTIDE SEQUENCE</scope>
    <source>
        <strain evidence="2">PB745_01</strain>
        <tissue evidence="2">Gill</tissue>
    </source>
</reference>
<sequence>MQDKGKTVYKKSFKKRYRTIEVLYKKILQEEDMQDKGGTVHRGPTRSGVGQGSPSEGLCVGGPWEWTGLGCCEELTHTSNNTGPPLGLLSHYARQEGAVMEGVGERKIWEG</sequence>
<proteinExistence type="predicted"/>
<keyword evidence="3" id="KW-1185">Reference proteome</keyword>
<name>A0AAE1EM56_PETCI</name>
<feature type="region of interest" description="Disordered" evidence="1">
    <location>
        <begin position="34"/>
        <end position="56"/>
    </location>
</feature>